<dbReference type="InterPro" id="IPR029510">
    <property type="entry name" value="Ald_DH_CS_GLU"/>
</dbReference>
<evidence type="ECO:0000259" key="11">
    <source>
        <dbReference type="Pfam" id="PF00171"/>
    </source>
</evidence>
<evidence type="ECO:0000256" key="9">
    <source>
        <dbReference type="RuleBase" id="RU366016"/>
    </source>
</evidence>
<dbReference type="PROSITE" id="PS00070">
    <property type="entry name" value="ALDEHYDE_DEHYDR_CYS"/>
    <property type="match status" value="1"/>
</dbReference>
<dbReference type="FunFam" id="3.40.309.10:FF:000005">
    <property type="entry name" value="1-pyrroline-5-carboxylate dehydrogenase 1"/>
    <property type="match status" value="1"/>
</dbReference>
<dbReference type="GO" id="GO:0003842">
    <property type="term" value="F:L-glutamate gamma-semialdehyde dehydrogenase activity"/>
    <property type="evidence" value="ECO:0007669"/>
    <property type="project" value="UniProtKB-UniRule"/>
</dbReference>
<evidence type="ECO:0000256" key="3">
    <source>
        <dbReference type="ARBA" id="ARBA00023002"/>
    </source>
</evidence>
<dbReference type="Gene3D" id="3.40.605.10">
    <property type="entry name" value="Aldehyde Dehydrogenase, Chain A, domain 1"/>
    <property type="match status" value="1"/>
</dbReference>
<dbReference type="NCBIfam" id="TIGR01236">
    <property type="entry name" value="D1pyr5carbox1"/>
    <property type="match status" value="1"/>
</dbReference>
<dbReference type="AlphaFoldDB" id="A0A1B7TCR9"/>
<comment type="similarity">
    <text evidence="2 8">Belongs to the aldehyde dehydrogenase family.</text>
</comment>
<keyword evidence="3 8" id="KW-0560">Oxidoreductase</keyword>
<name>A0A1B7TCR9_9ASCO</name>
<evidence type="ECO:0000256" key="8">
    <source>
        <dbReference type="RuleBase" id="RU003345"/>
    </source>
</evidence>
<dbReference type="InterPro" id="IPR015590">
    <property type="entry name" value="Aldehyde_DH_dom"/>
</dbReference>
<dbReference type="InterPro" id="IPR016162">
    <property type="entry name" value="Ald_DH_N"/>
</dbReference>
<dbReference type="Pfam" id="PF00171">
    <property type="entry name" value="Aldedh"/>
    <property type="match status" value="1"/>
</dbReference>
<organism evidence="12 13">
    <name type="scientific">Hanseniaspora valbyensis NRRL Y-1626</name>
    <dbReference type="NCBI Taxonomy" id="766949"/>
    <lineage>
        <taxon>Eukaryota</taxon>
        <taxon>Fungi</taxon>
        <taxon>Dikarya</taxon>
        <taxon>Ascomycota</taxon>
        <taxon>Saccharomycotina</taxon>
        <taxon>Saccharomycetes</taxon>
        <taxon>Saccharomycodales</taxon>
        <taxon>Saccharomycodaceae</taxon>
        <taxon>Hanseniaspora</taxon>
    </lineage>
</organism>
<keyword evidence="4 9" id="KW-0520">NAD</keyword>
<dbReference type="GO" id="GO:0005759">
    <property type="term" value="C:mitochondrial matrix"/>
    <property type="evidence" value="ECO:0007669"/>
    <property type="project" value="TreeGrafter"/>
</dbReference>
<evidence type="ECO:0000256" key="7">
    <source>
        <dbReference type="PROSITE-ProRule" id="PRU10007"/>
    </source>
</evidence>
<proteinExistence type="inferred from homology"/>
<dbReference type="Proteomes" id="UP000092321">
    <property type="component" value="Unassembled WGS sequence"/>
</dbReference>
<dbReference type="InterPro" id="IPR016161">
    <property type="entry name" value="Ald_DH/histidinol_DH"/>
</dbReference>
<evidence type="ECO:0000313" key="12">
    <source>
        <dbReference type="EMBL" id="OBA26549.1"/>
    </source>
</evidence>
<dbReference type="UniPathway" id="UPA00261">
    <property type="reaction ID" value="UER00374"/>
</dbReference>
<dbReference type="GO" id="GO:0010133">
    <property type="term" value="P:L-proline catabolic process to L-glutamate"/>
    <property type="evidence" value="ECO:0007669"/>
    <property type="project" value="UniProtKB-UniRule"/>
</dbReference>
<dbReference type="EC" id="1.2.1.88" evidence="9"/>
<dbReference type="PANTHER" id="PTHR42862">
    <property type="entry name" value="DELTA-1-PYRROLINE-5-CARBOXYLATE DEHYDROGENASE 1, ISOFORM A-RELATED"/>
    <property type="match status" value="1"/>
</dbReference>
<dbReference type="PROSITE" id="PS00687">
    <property type="entry name" value="ALDEHYDE_DEHYDR_GLU"/>
    <property type="match status" value="1"/>
</dbReference>
<dbReference type="SUPFAM" id="SSF53720">
    <property type="entry name" value="ALDH-like"/>
    <property type="match status" value="1"/>
</dbReference>
<dbReference type="PANTHER" id="PTHR42862:SF1">
    <property type="entry name" value="DELTA-1-PYRROLINE-5-CARBOXYLATE DEHYDROGENASE 2, ISOFORM A-RELATED"/>
    <property type="match status" value="1"/>
</dbReference>
<dbReference type="EMBL" id="LXPE01000016">
    <property type="protein sequence ID" value="OBA26549.1"/>
    <property type="molecule type" value="Genomic_DNA"/>
</dbReference>
<dbReference type="InterPro" id="IPR050485">
    <property type="entry name" value="Proline_metab_enzyme"/>
</dbReference>
<accession>A0A1B7TCR9</accession>
<comment type="pathway">
    <text evidence="1 9">Amino-acid degradation; L-proline degradation into L-glutamate; L-glutamate from L-proline: step 2/2.</text>
</comment>
<comment type="catalytic activity">
    <reaction evidence="6 9">
        <text>L-glutamate 5-semialdehyde + NAD(+) + H2O = L-glutamate + NADH + 2 H(+)</text>
        <dbReference type="Rhea" id="RHEA:30235"/>
        <dbReference type="ChEBI" id="CHEBI:15377"/>
        <dbReference type="ChEBI" id="CHEBI:15378"/>
        <dbReference type="ChEBI" id="CHEBI:29985"/>
        <dbReference type="ChEBI" id="CHEBI:57540"/>
        <dbReference type="ChEBI" id="CHEBI:57945"/>
        <dbReference type="ChEBI" id="CHEBI:58066"/>
        <dbReference type="EC" id="1.2.1.88"/>
    </reaction>
</comment>
<dbReference type="OrthoDB" id="5322683at2759"/>
<feature type="domain" description="Aldehyde dehydrogenase" evidence="11">
    <location>
        <begin position="79"/>
        <end position="541"/>
    </location>
</feature>
<keyword evidence="5 9" id="KW-0642">Proline metabolism</keyword>
<evidence type="ECO:0000256" key="1">
    <source>
        <dbReference type="ARBA" id="ARBA00004786"/>
    </source>
</evidence>
<sequence length="563" mass="62741">MFLSKVCKKPQTLISKCLYATIGGFQAPLHITNEPIKSFASGSQDVINLQKSLAKYQSKVLEVPLIINGERIYQGRSVRDQVNPSNHSQVLCKFAQATKEDVDNSIKAAMSAKAKWGKMSLDERAAIFLKAADLISTKYRYDFLATTMLGQGKNVYQAEIDSIGELADFFRFNVKYAFEMYKQQPVESSPGCWNRTEYRPLEGFVYAVSPFNFTAIAGNLFGAPALLGNTVLWKPSATAILSNYLLMEIMIEAGLPAGVVNFIPGNPVQVTECILNDENFAGLHFTGSTKVFKDLCKEIYSKDHFREYPRIVGETGGKNFHLVHESASLEHTVLSTLRGAFEYQGQKCSATSRLYIPERISTEFIELLKQNLETIKTENCSDNIRGFMGPVIHEQSFKKVTSAIEEAKNDPELEIVAGGSYDSSKGFFIEPTVVKTTNPNHKFLSQEFFGPLLTYYVYPTNEFEKVCELIDKTSAYGLTGSIFAQDRDAIIYASEKLKYSAGNFYINDKSTGAVVGQQSFGGSRQSGTCDKAGSSSLLGRFVSVRSIKENFYELTDYNYPHNF</sequence>
<evidence type="ECO:0000256" key="4">
    <source>
        <dbReference type="ARBA" id="ARBA00023027"/>
    </source>
</evidence>
<evidence type="ECO:0000256" key="5">
    <source>
        <dbReference type="ARBA" id="ARBA00023062"/>
    </source>
</evidence>
<dbReference type="FunFam" id="3.40.605.10:FF:000006">
    <property type="entry name" value="1-pyrroline-5-carboxylate dehydrogenase"/>
    <property type="match status" value="1"/>
</dbReference>
<evidence type="ECO:0000313" key="13">
    <source>
        <dbReference type="Proteomes" id="UP000092321"/>
    </source>
</evidence>
<protein>
    <recommendedName>
        <fullName evidence="9 10">Multifunctional fusion protein</fullName>
    </recommendedName>
    <domain>
        <recommendedName>
            <fullName evidence="10">Delta-1-pyrroline-5-carboxylate dehydrogenase</fullName>
            <shortName evidence="10">P5C dehydrogenase</shortName>
        </recommendedName>
        <alternativeName>
            <fullName evidence="9">L-glutamate gamma-semialdehyde dehydrogenase</fullName>
        </alternativeName>
    </domain>
    <domain>
        <recommendedName>
            <fullName evidence="9">L-glutamate gamma-semialdehyde dehydrogenase</fullName>
            <ecNumber evidence="9">1.2.1.88</ecNumber>
        </recommendedName>
    </domain>
</protein>
<dbReference type="InterPro" id="IPR016163">
    <property type="entry name" value="Ald_DH_C"/>
</dbReference>
<feature type="active site" evidence="7">
    <location>
        <position position="314"/>
    </location>
</feature>
<evidence type="ECO:0000256" key="10">
    <source>
        <dbReference type="RuleBase" id="RU366030"/>
    </source>
</evidence>
<evidence type="ECO:0000256" key="6">
    <source>
        <dbReference type="ARBA" id="ARBA00048142"/>
    </source>
</evidence>
<dbReference type="CDD" id="cd07123">
    <property type="entry name" value="ALDH_F4-17_P5CDH"/>
    <property type="match status" value="1"/>
</dbReference>
<gene>
    <name evidence="12" type="ORF">HANVADRAFT_53015</name>
</gene>
<comment type="caution">
    <text evidence="12">The sequence shown here is derived from an EMBL/GenBank/DDBJ whole genome shotgun (WGS) entry which is preliminary data.</text>
</comment>
<reference evidence="13" key="1">
    <citation type="journal article" date="2016" name="Proc. Natl. Acad. Sci. U.S.A.">
        <title>Comparative genomics of biotechnologically important yeasts.</title>
        <authorList>
            <person name="Riley R."/>
            <person name="Haridas S."/>
            <person name="Wolfe K.H."/>
            <person name="Lopes M.R."/>
            <person name="Hittinger C.T."/>
            <person name="Goeker M."/>
            <person name="Salamov A.A."/>
            <person name="Wisecaver J.H."/>
            <person name="Long T.M."/>
            <person name="Calvey C.H."/>
            <person name="Aerts A.L."/>
            <person name="Barry K.W."/>
            <person name="Choi C."/>
            <person name="Clum A."/>
            <person name="Coughlan A.Y."/>
            <person name="Deshpande S."/>
            <person name="Douglass A.P."/>
            <person name="Hanson S.J."/>
            <person name="Klenk H.-P."/>
            <person name="LaButti K.M."/>
            <person name="Lapidus A."/>
            <person name="Lindquist E.A."/>
            <person name="Lipzen A.M."/>
            <person name="Meier-Kolthoff J.P."/>
            <person name="Ohm R.A."/>
            <person name="Otillar R.P."/>
            <person name="Pangilinan J.L."/>
            <person name="Peng Y."/>
            <person name="Rokas A."/>
            <person name="Rosa C.A."/>
            <person name="Scheuner C."/>
            <person name="Sibirny A.A."/>
            <person name="Slot J.C."/>
            <person name="Stielow J.B."/>
            <person name="Sun H."/>
            <person name="Kurtzman C.P."/>
            <person name="Blackwell M."/>
            <person name="Grigoriev I.V."/>
            <person name="Jeffries T.W."/>
        </authorList>
    </citation>
    <scope>NUCLEOTIDE SEQUENCE [LARGE SCALE GENOMIC DNA]</scope>
    <source>
        <strain evidence="13">NRRL Y-1626</strain>
    </source>
</reference>
<keyword evidence="13" id="KW-1185">Reference proteome</keyword>
<dbReference type="InterPro" id="IPR005931">
    <property type="entry name" value="P5CDH/ALDH4A1"/>
</dbReference>
<evidence type="ECO:0000256" key="2">
    <source>
        <dbReference type="ARBA" id="ARBA00009986"/>
    </source>
</evidence>
<dbReference type="InterPro" id="IPR016160">
    <property type="entry name" value="Ald_DH_CS_CYS"/>
</dbReference>
<dbReference type="Gene3D" id="3.40.309.10">
    <property type="entry name" value="Aldehyde Dehydrogenase, Chain A, domain 2"/>
    <property type="match status" value="1"/>
</dbReference>